<evidence type="ECO:0000256" key="3">
    <source>
        <dbReference type="ARBA" id="ARBA00022448"/>
    </source>
</evidence>
<keyword evidence="6 9" id="KW-1133">Transmembrane helix</keyword>
<protein>
    <submittedName>
        <fullName evidence="10">TrkH family potassium uptake protein</fullName>
    </submittedName>
</protein>
<name>A0ABS3F8W0_9PROT</name>
<feature type="transmembrane region" description="Helical" evidence="9">
    <location>
        <begin position="329"/>
        <end position="350"/>
    </location>
</feature>
<feature type="transmembrane region" description="Helical" evidence="9">
    <location>
        <begin position="70"/>
        <end position="91"/>
    </location>
</feature>
<dbReference type="Pfam" id="PF02386">
    <property type="entry name" value="TrkH"/>
    <property type="match status" value="1"/>
</dbReference>
<dbReference type="RefSeq" id="WP_207047273.1">
    <property type="nucleotide sequence ID" value="NZ_JAFLNC010000005.1"/>
</dbReference>
<dbReference type="PANTHER" id="PTHR32024">
    <property type="entry name" value="TRK SYSTEM POTASSIUM UPTAKE PROTEIN TRKG-RELATED"/>
    <property type="match status" value="1"/>
</dbReference>
<feature type="transmembrane region" description="Helical" evidence="9">
    <location>
        <begin position="398"/>
        <end position="419"/>
    </location>
</feature>
<evidence type="ECO:0000256" key="9">
    <source>
        <dbReference type="SAM" id="Phobius"/>
    </source>
</evidence>
<feature type="transmembrane region" description="Helical" evidence="9">
    <location>
        <begin position="133"/>
        <end position="156"/>
    </location>
</feature>
<feature type="transmembrane region" description="Helical" evidence="9">
    <location>
        <begin position="304"/>
        <end position="323"/>
    </location>
</feature>
<dbReference type="InterPro" id="IPR003445">
    <property type="entry name" value="Cat_transpt"/>
</dbReference>
<comment type="similarity">
    <text evidence="2">Belongs to the TrkH potassium transport family.</text>
</comment>
<dbReference type="PANTHER" id="PTHR32024:SF2">
    <property type="entry name" value="TRK SYSTEM POTASSIUM UPTAKE PROTEIN TRKG-RELATED"/>
    <property type="match status" value="1"/>
</dbReference>
<feature type="transmembrane region" description="Helical" evidence="9">
    <location>
        <begin position="7"/>
        <end position="30"/>
    </location>
</feature>
<feature type="transmembrane region" description="Helical" evidence="9">
    <location>
        <begin position="36"/>
        <end position="58"/>
    </location>
</feature>
<evidence type="ECO:0000256" key="1">
    <source>
        <dbReference type="ARBA" id="ARBA00004651"/>
    </source>
</evidence>
<keyword evidence="3" id="KW-0813">Transport</keyword>
<feature type="transmembrane region" description="Helical" evidence="9">
    <location>
        <begin position="206"/>
        <end position="224"/>
    </location>
</feature>
<keyword evidence="8 9" id="KW-0472">Membrane</keyword>
<evidence type="ECO:0000313" key="10">
    <source>
        <dbReference type="EMBL" id="MBO0334957.1"/>
    </source>
</evidence>
<proteinExistence type="inferred from homology"/>
<reference evidence="10 11" key="1">
    <citation type="submission" date="2021-03" db="EMBL/GenBank/DDBJ databases">
        <title>Sneathiella sp. CAU 1612 isolated from Kang Won-do.</title>
        <authorList>
            <person name="Kim W."/>
        </authorList>
    </citation>
    <scope>NUCLEOTIDE SEQUENCE [LARGE SCALE GENOMIC DNA]</scope>
    <source>
        <strain evidence="10 11">CAU 1612</strain>
    </source>
</reference>
<comment type="subcellular location">
    <subcellularLocation>
        <location evidence="1">Cell membrane</location>
        <topology evidence="1">Multi-pass membrane protein</topology>
    </subcellularLocation>
</comment>
<evidence type="ECO:0000313" key="11">
    <source>
        <dbReference type="Proteomes" id="UP000664761"/>
    </source>
</evidence>
<keyword evidence="5 9" id="KW-0812">Transmembrane</keyword>
<evidence type="ECO:0000256" key="5">
    <source>
        <dbReference type="ARBA" id="ARBA00022692"/>
    </source>
</evidence>
<keyword evidence="11" id="KW-1185">Reference proteome</keyword>
<organism evidence="10 11">
    <name type="scientific">Sneathiella sedimenti</name>
    <dbReference type="NCBI Taxonomy" id="2816034"/>
    <lineage>
        <taxon>Bacteria</taxon>
        <taxon>Pseudomonadati</taxon>
        <taxon>Pseudomonadota</taxon>
        <taxon>Alphaproteobacteria</taxon>
        <taxon>Sneathiellales</taxon>
        <taxon>Sneathiellaceae</taxon>
        <taxon>Sneathiella</taxon>
    </lineage>
</organism>
<keyword evidence="4" id="KW-1003">Cell membrane</keyword>
<feature type="transmembrane region" description="Helical" evidence="9">
    <location>
        <begin position="465"/>
        <end position="488"/>
    </location>
</feature>
<evidence type="ECO:0000256" key="2">
    <source>
        <dbReference type="ARBA" id="ARBA00009137"/>
    </source>
</evidence>
<feature type="transmembrane region" description="Helical" evidence="9">
    <location>
        <begin position="236"/>
        <end position="254"/>
    </location>
</feature>
<feature type="transmembrane region" description="Helical" evidence="9">
    <location>
        <begin position="274"/>
        <end position="292"/>
    </location>
</feature>
<sequence>MLFAPVFSFVGWSLGFMAMLMGVPLLFALAQGQTELTLSFFVSAIITLFFGGGMILAVRREITILGRRETFLAATLIWIIVPAFAGLPFYLSDAIPSATNSYFEAFSGFTTNGATVIDDVDAQPRAIILWRSLIQWVGGYSVIVFLAIMASAFNLPRSNPLTRAIAKSSRRRMSRRIASAVLSLLKIYSLLTAICIVALWFAGMSAFDAICYAFSTLSTGGFMTSNSAGTAFASRGIEVILMIFMVFGAINFSLHWSFFNGDRLSYFKDPEYRYLMIAIVLGSLFVFSLMMTQTDMSTGDTMRYAVFNTVSAVTTTGYNLPLVSETGQYYWPIGALFVILVLTTIGGSIGSSAGGIKMMRIAILLKVSNAEVNRLSFPSSIFPLTYGGQRILREQITAAWSFFVLYCLVLVAATLLLAFDGLDLQSSITLAITNLASAGSAAQPLITDVVVGEENFISYEALPKFSKWVLCVTMLVGRLEFFAVLSLFNPALWRR</sequence>
<evidence type="ECO:0000256" key="8">
    <source>
        <dbReference type="ARBA" id="ARBA00023136"/>
    </source>
</evidence>
<evidence type="ECO:0000256" key="6">
    <source>
        <dbReference type="ARBA" id="ARBA00022989"/>
    </source>
</evidence>
<comment type="caution">
    <text evidence="10">The sequence shown here is derived from an EMBL/GenBank/DDBJ whole genome shotgun (WGS) entry which is preliminary data.</text>
</comment>
<keyword evidence="7" id="KW-0406">Ion transport</keyword>
<feature type="transmembrane region" description="Helical" evidence="9">
    <location>
        <begin position="177"/>
        <end position="200"/>
    </location>
</feature>
<dbReference type="Proteomes" id="UP000664761">
    <property type="component" value="Unassembled WGS sequence"/>
</dbReference>
<evidence type="ECO:0000256" key="4">
    <source>
        <dbReference type="ARBA" id="ARBA00022475"/>
    </source>
</evidence>
<accession>A0ABS3F8W0</accession>
<dbReference type="EMBL" id="JAFLNC010000005">
    <property type="protein sequence ID" value="MBO0334957.1"/>
    <property type="molecule type" value="Genomic_DNA"/>
</dbReference>
<evidence type="ECO:0000256" key="7">
    <source>
        <dbReference type="ARBA" id="ARBA00023065"/>
    </source>
</evidence>
<gene>
    <name evidence="10" type="ORF">J0X12_15130</name>
</gene>